<comment type="caution">
    <text evidence="2">The sequence shown here is derived from an EMBL/GenBank/DDBJ whole genome shotgun (WGS) entry which is preliminary data.</text>
</comment>
<evidence type="ECO:0000313" key="3">
    <source>
        <dbReference type="Proteomes" id="UP000471465"/>
    </source>
</evidence>
<evidence type="ECO:0000313" key="2">
    <source>
        <dbReference type="EMBL" id="KAF0570093.1"/>
    </source>
</evidence>
<sequence>MLSKTDSANEQTKDTPIASKTKNINKETLSAVGAAASLDVDTAPAAHTACGSIRIANADSAEKEV</sequence>
<protein>
    <submittedName>
        <fullName evidence="2">Uncharacterized protein</fullName>
    </submittedName>
</protein>
<proteinExistence type="predicted"/>
<accession>A0A6N7C4A9</accession>
<evidence type="ECO:0000256" key="1">
    <source>
        <dbReference type="SAM" id="MobiDB-lite"/>
    </source>
</evidence>
<dbReference type="Proteomes" id="UP000471465">
    <property type="component" value="Unassembled WGS sequence"/>
</dbReference>
<keyword evidence="3" id="KW-1185">Reference proteome</keyword>
<gene>
    <name evidence="2" type="ORF">FQV37_994</name>
</gene>
<reference evidence="2 3" key="1">
    <citation type="submission" date="2019-09" db="EMBL/GenBank/DDBJ databases">
        <title>Draft genome sequence of Psychrobacter nivimaris LAMA 639, in search for biotechnological relevant genes.</title>
        <authorList>
            <person name="Lima A.O.S."/>
            <person name="Staloch B.E.K."/>
            <person name="Freitas R.C."/>
            <person name="Niero H."/>
            <person name="Silva M.A.C."/>
        </authorList>
    </citation>
    <scope>NUCLEOTIDE SEQUENCE [LARGE SCALE GENOMIC DNA]</scope>
    <source>
        <strain evidence="2 3">LAMA 639</strain>
    </source>
</reference>
<feature type="region of interest" description="Disordered" evidence="1">
    <location>
        <begin position="1"/>
        <end position="24"/>
    </location>
</feature>
<dbReference type="EMBL" id="VZIZ01000002">
    <property type="protein sequence ID" value="KAF0570093.1"/>
    <property type="molecule type" value="Genomic_DNA"/>
</dbReference>
<dbReference type="AlphaFoldDB" id="A0A6N7C4A9"/>
<name>A0A6N7C4A9_9GAMM</name>
<feature type="compositionally biased region" description="Polar residues" evidence="1">
    <location>
        <begin position="1"/>
        <end position="10"/>
    </location>
</feature>
<organism evidence="2 3">
    <name type="scientific">Psychrobacter nivimaris</name>
    <dbReference type="NCBI Taxonomy" id="281738"/>
    <lineage>
        <taxon>Bacteria</taxon>
        <taxon>Pseudomonadati</taxon>
        <taxon>Pseudomonadota</taxon>
        <taxon>Gammaproteobacteria</taxon>
        <taxon>Moraxellales</taxon>
        <taxon>Moraxellaceae</taxon>
        <taxon>Psychrobacter</taxon>
    </lineage>
</organism>